<organism evidence="11 12">
    <name type="scientific">Ancylobacter oerskovii</name>
    <dbReference type="NCBI Taxonomy" id="459519"/>
    <lineage>
        <taxon>Bacteria</taxon>
        <taxon>Pseudomonadati</taxon>
        <taxon>Pseudomonadota</taxon>
        <taxon>Alphaproteobacteria</taxon>
        <taxon>Hyphomicrobiales</taxon>
        <taxon>Xanthobacteraceae</taxon>
        <taxon>Ancylobacter</taxon>
    </lineage>
</organism>
<feature type="transmembrane region" description="Helical" evidence="9">
    <location>
        <begin position="6"/>
        <end position="26"/>
    </location>
</feature>
<evidence type="ECO:0000256" key="8">
    <source>
        <dbReference type="ARBA" id="ARBA00023169"/>
    </source>
</evidence>
<keyword evidence="6 9" id="KW-1133">Transmembrane helix</keyword>
<gene>
    <name evidence="11" type="ORF">ACFSNC_15905</name>
</gene>
<evidence type="ECO:0000256" key="6">
    <source>
        <dbReference type="ARBA" id="ARBA00022989"/>
    </source>
</evidence>
<comment type="caution">
    <text evidence="11">The sequence shown here is derived from an EMBL/GenBank/DDBJ whole genome shotgun (WGS) entry which is preliminary data.</text>
</comment>
<feature type="domain" description="Bacterial sugar transferase" evidence="10">
    <location>
        <begin position="1"/>
        <end position="191"/>
    </location>
</feature>
<evidence type="ECO:0000256" key="7">
    <source>
        <dbReference type="ARBA" id="ARBA00023136"/>
    </source>
</evidence>
<keyword evidence="5 9" id="KW-0812">Transmembrane</keyword>
<dbReference type="RefSeq" id="WP_213351770.1">
    <property type="nucleotide sequence ID" value="NZ_JAHBGB010000006.1"/>
</dbReference>
<reference evidence="12" key="1">
    <citation type="journal article" date="2019" name="Int. J. Syst. Evol. Microbiol.">
        <title>The Global Catalogue of Microorganisms (GCM) 10K type strain sequencing project: providing services to taxonomists for standard genome sequencing and annotation.</title>
        <authorList>
            <consortium name="The Broad Institute Genomics Platform"/>
            <consortium name="The Broad Institute Genome Sequencing Center for Infectious Disease"/>
            <person name="Wu L."/>
            <person name="Ma J."/>
        </authorList>
    </citation>
    <scope>NUCLEOTIDE SEQUENCE [LARGE SCALE GENOMIC DNA]</scope>
    <source>
        <strain evidence="12">CCM 7435</strain>
    </source>
</reference>
<dbReference type="Proteomes" id="UP001597299">
    <property type="component" value="Unassembled WGS sequence"/>
</dbReference>
<protein>
    <submittedName>
        <fullName evidence="11">Sugar transferase</fullName>
    </submittedName>
</protein>
<evidence type="ECO:0000256" key="1">
    <source>
        <dbReference type="ARBA" id="ARBA00004236"/>
    </source>
</evidence>
<evidence type="ECO:0000256" key="9">
    <source>
        <dbReference type="SAM" id="Phobius"/>
    </source>
</evidence>
<dbReference type="InterPro" id="IPR003362">
    <property type="entry name" value="Bact_transf"/>
</dbReference>
<proteinExistence type="inferred from homology"/>
<sequence length="196" mass="21749">MIDVSLALLGLMVLALPMLAVALLIWMTMGGPVIFRHVRVGFGGLAFECLKFRTMVADGDKVLARHLAENADAAEEWKQTRKLRNDPRITWLGRALRLSSLDELPQLFNVLRGEMSCVGPRPIVVDELDLYGAEAEKYLKARPGLTGLWQVSGRSTLAYSERVALDAAYVSDWSLLKDLEIIARTVPAMLKSHQTS</sequence>
<comment type="similarity">
    <text evidence="2">Belongs to the bacterial sugar transferase family.</text>
</comment>
<name>A0ABW4Z036_9HYPH</name>
<keyword evidence="7 9" id="KW-0472">Membrane</keyword>
<dbReference type="PANTHER" id="PTHR30576">
    <property type="entry name" value="COLANIC BIOSYNTHESIS UDP-GLUCOSE LIPID CARRIER TRANSFERASE"/>
    <property type="match status" value="1"/>
</dbReference>
<keyword evidence="8" id="KW-0270">Exopolysaccharide synthesis</keyword>
<dbReference type="Pfam" id="PF02397">
    <property type="entry name" value="Bac_transf"/>
    <property type="match status" value="1"/>
</dbReference>
<evidence type="ECO:0000256" key="4">
    <source>
        <dbReference type="ARBA" id="ARBA00022679"/>
    </source>
</evidence>
<evidence type="ECO:0000256" key="3">
    <source>
        <dbReference type="ARBA" id="ARBA00022475"/>
    </source>
</evidence>
<evidence type="ECO:0000313" key="12">
    <source>
        <dbReference type="Proteomes" id="UP001597299"/>
    </source>
</evidence>
<evidence type="ECO:0000256" key="5">
    <source>
        <dbReference type="ARBA" id="ARBA00022692"/>
    </source>
</evidence>
<dbReference type="GO" id="GO:0016740">
    <property type="term" value="F:transferase activity"/>
    <property type="evidence" value="ECO:0007669"/>
    <property type="project" value="UniProtKB-KW"/>
</dbReference>
<keyword evidence="3" id="KW-1003">Cell membrane</keyword>
<evidence type="ECO:0000259" key="10">
    <source>
        <dbReference type="Pfam" id="PF02397"/>
    </source>
</evidence>
<keyword evidence="12" id="KW-1185">Reference proteome</keyword>
<evidence type="ECO:0000256" key="2">
    <source>
        <dbReference type="ARBA" id="ARBA00006464"/>
    </source>
</evidence>
<comment type="subcellular location">
    <subcellularLocation>
        <location evidence="1">Cell membrane</location>
    </subcellularLocation>
</comment>
<accession>A0ABW4Z036</accession>
<dbReference type="EMBL" id="JBHUHD010000001">
    <property type="protein sequence ID" value="MFD2141894.1"/>
    <property type="molecule type" value="Genomic_DNA"/>
</dbReference>
<dbReference type="PANTHER" id="PTHR30576:SF4">
    <property type="entry name" value="UNDECAPRENYL-PHOSPHATE GALACTOSE PHOSPHOTRANSFERASE"/>
    <property type="match status" value="1"/>
</dbReference>
<keyword evidence="4 11" id="KW-0808">Transferase</keyword>
<evidence type="ECO:0000313" key="11">
    <source>
        <dbReference type="EMBL" id="MFD2141894.1"/>
    </source>
</evidence>